<dbReference type="OrthoDB" id="413361at2759"/>
<dbReference type="CDD" id="cd09272">
    <property type="entry name" value="RNase_HI_RT_Ty1"/>
    <property type="match status" value="1"/>
</dbReference>
<feature type="compositionally biased region" description="Polar residues" evidence="6">
    <location>
        <begin position="1451"/>
        <end position="1479"/>
    </location>
</feature>
<dbReference type="Pfam" id="PF25597">
    <property type="entry name" value="SH3_retrovirus"/>
    <property type="match status" value="1"/>
</dbReference>
<dbReference type="CDD" id="cd00303">
    <property type="entry name" value="retropepsin_like"/>
    <property type="match status" value="1"/>
</dbReference>
<evidence type="ECO:0000313" key="8">
    <source>
        <dbReference type="EMBL" id="CAB0005156.1"/>
    </source>
</evidence>
<dbReference type="EMBL" id="CADCXU010015963">
    <property type="protein sequence ID" value="CAB0005156.1"/>
    <property type="molecule type" value="Genomic_DNA"/>
</dbReference>
<dbReference type="GO" id="GO:0046872">
    <property type="term" value="F:metal ion binding"/>
    <property type="evidence" value="ECO:0007669"/>
    <property type="project" value="UniProtKB-KW"/>
</dbReference>
<dbReference type="InterPro" id="IPR013103">
    <property type="entry name" value="RVT_2"/>
</dbReference>
<gene>
    <name evidence="8" type="ORF">NTEN_LOCUS10633</name>
</gene>
<evidence type="ECO:0000256" key="4">
    <source>
        <dbReference type="ARBA" id="ARBA00022801"/>
    </source>
</evidence>
<dbReference type="InterPro" id="IPR057670">
    <property type="entry name" value="SH3_retrovirus"/>
</dbReference>
<feature type="compositionally biased region" description="Polar residues" evidence="6">
    <location>
        <begin position="1508"/>
        <end position="1523"/>
    </location>
</feature>
<dbReference type="InterPro" id="IPR039537">
    <property type="entry name" value="Retrotran_Ty1/copia-like"/>
</dbReference>
<feature type="domain" description="Integrase catalytic" evidence="7">
    <location>
        <begin position="557"/>
        <end position="731"/>
    </location>
</feature>
<keyword evidence="2" id="KW-0479">Metal-binding</keyword>
<dbReference type="GO" id="GO:0015074">
    <property type="term" value="P:DNA integration"/>
    <property type="evidence" value="ECO:0007669"/>
    <property type="project" value="InterPro"/>
</dbReference>
<evidence type="ECO:0000256" key="1">
    <source>
        <dbReference type="ARBA" id="ARBA00022670"/>
    </source>
</evidence>
<dbReference type="Gene3D" id="2.40.70.10">
    <property type="entry name" value="Acid Proteases"/>
    <property type="match status" value="1"/>
</dbReference>
<dbReference type="InterPro" id="IPR043502">
    <property type="entry name" value="DNA/RNA_pol_sf"/>
</dbReference>
<evidence type="ECO:0000256" key="5">
    <source>
        <dbReference type="SAM" id="Coils"/>
    </source>
</evidence>
<dbReference type="SUPFAM" id="SSF56672">
    <property type="entry name" value="DNA/RNA polymerases"/>
    <property type="match status" value="1"/>
</dbReference>
<dbReference type="GO" id="GO:0071897">
    <property type="term" value="P:DNA biosynthetic process"/>
    <property type="evidence" value="ECO:0007669"/>
    <property type="project" value="UniProtKB-ARBA"/>
</dbReference>
<evidence type="ECO:0000313" key="9">
    <source>
        <dbReference type="Proteomes" id="UP000479000"/>
    </source>
</evidence>
<reference evidence="8 9" key="1">
    <citation type="submission" date="2020-02" db="EMBL/GenBank/DDBJ databases">
        <authorList>
            <person name="Ferguson B K."/>
        </authorList>
    </citation>
    <scope>NUCLEOTIDE SEQUENCE [LARGE SCALE GENOMIC DNA]</scope>
</reference>
<evidence type="ECO:0000259" key="7">
    <source>
        <dbReference type="PROSITE" id="PS50994"/>
    </source>
</evidence>
<dbReference type="InterPro" id="IPR054722">
    <property type="entry name" value="PolX-like_BBD"/>
</dbReference>
<proteinExistence type="predicted"/>
<dbReference type="SUPFAM" id="SSF53098">
    <property type="entry name" value="Ribonuclease H-like"/>
    <property type="match status" value="1"/>
</dbReference>
<evidence type="ECO:0000256" key="6">
    <source>
        <dbReference type="SAM" id="MobiDB-lite"/>
    </source>
</evidence>
<dbReference type="InterPro" id="IPR001584">
    <property type="entry name" value="Integrase_cat-core"/>
</dbReference>
<dbReference type="Pfam" id="PF00665">
    <property type="entry name" value="rve"/>
    <property type="match status" value="1"/>
</dbReference>
<feature type="region of interest" description="Disordered" evidence="6">
    <location>
        <begin position="1435"/>
        <end position="1541"/>
    </location>
</feature>
<dbReference type="PANTHER" id="PTHR42648">
    <property type="entry name" value="TRANSPOSASE, PUTATIVE-RELATED"/>
    <property type="match status" value="1"/>
</dbReference>
<feature type="coiled-coil region" evidence="5">
    <location>
        <begin position="1402"/>
        <end position="1429"/>
    </location>
</feature>
<dbReference type="Pfam" id="PF14223">
    <property type="entry name" value="Retrotran_gag_2"/>
    <property type="match status" value="1"/>
</dbReference>
<dbReference type="GO" id="GO:0042575">
    <property type="term" value="C:DNA polymerase complex"/>
    <property type="evidence" value="ECO:0007669"/>
    <property type="project" value="UniProtKB-ARBA"/>
</dbReference>
<dbReference type="InterPro" id="IPR021109">
    <property type="entry name" value="Peptidase_aspartic_dom_sf"/>
</dbReference>
<keyword evidence="5" id="KW-0175">Coiled coil</keyword>
<dbReference type="GO" id="GO:0006508">
    <property type="term" value="P:proteolysis"/>
    <property type="evidence" value="ECO:0007669"/>
    <property type="project" value="UniProtKB-KW"/>
</dbReference>
<organism evidence="8 9">
    <name type="scientific">Nesidiocoris tenuis</name>
    <dbReference type="NCBI Taxonomy" id="355587"/>
    <lineage>
        <taxon>Eukaryota</taxon>
        <taxon>Metazoa</taxon>
        <taxon>Ecdysozoa</taxon>
        <taxon>Arthropoda</taxon>
        <taxon>Hexapoda</taxon>
        <taxon>Insecta</taxon>
        <taxon>Pterygota</taxon>
        <taxon>Neoptera</taxon>
        <taxon>Paraneoptera</taxon>
        <taxon>Hemiptera</taxon>
        <taxon>Heteroptera</taxon>
        <taxon>Panheteroptera</taxon>
        <taxon>Cimicomorpha</taxon>
        <taxon>Miridae</taxon>
        <taxon>Dicyphina</taxon>
        <taxon>Nesidiocoris</taxon>
    </lineage>
</organism>
<dbReference type="Pfam" id="PF22936">
    <property type="entry name" value="Pol_BBD"/>
    <property type="match status" value="1"/>
</dbReference>
<name>A0A6H5GMX1_9HEMI</name>
<keyword evidence="1" id="KW-0645">Protease</keyword>
<accession>A0A6H5GMX1</accession>
<dbReference type="InterPro" id="IPR036397">
    <property type="entry name" value="RNaseH_sf"/>
</dbReference>
<dbReference type="PROSITE" id="PS50994">
    <property type="entry name" value="INTEGRASE"/>
    <property type="match status" value="1"/>
</dbReference>
<evidence type="ECO:0000256" key="2">
    <source>
        <dbReference type="ARBA" id="ARBA00022723"/>
    </source>
</evidence>
<dbReference type="Gene3D" id="3.30.420.10">
    <property type="entry name" value="Ribonuclease H-like superfamily/Ribonuclease H"/>
    <property type="match status" value="1"/>
</dbReference>
<dbReference type="GO" id="GO:0003676">
    <property type="term" value="F:nucleic acid binding"/>
    <property type="evidence" value="ECO:0007669"/>
    <property type="project" value="InterPro"/>
</dbReference>
<dbReference type="GO" id="GO:0004190">
    <property type="term" value="F:aspartic-type endopeptidase activity"/>
    <property type="evidence" value="ECO:0007669"/>
    <property type="project" value="UniProtKB-KW"/>
</dbReference>
<evidence type="ECO:0000256" key="3">
    <source>
        <dbReference type="ARBA" id="ARBA00022750"/>
    </source>
</evidence>
<sequence length="1646" mass="185396">MAEVRRSDRHGVSEMKLNYLSQYQAKLPSYHQGPSYNTTPRLFSSGDLKTGIDDPREQRVSDAQGLVYPQLTSSNFSTWKFRVEYILEKKGVKSVAREKFVFSGKDEKAIKDFMAKDIEARNVIVMCVSDKHIEYIKDAKSAFEMFEALTNIFARKSVLSRLFIRRKLLQLKCSKNGDLQEHFLVFDTLIRDLRETGSAIEEDDIVCHLLLTLPSCYETVVTVLESTTTQLTVEFVKSKLLDMELKLKSERERDRESAADHFDREKEDYSFGSFSRLNQNRRKVCFGCGSHFHLQSDCNRGQRQLNRNVYQPPTYPRGYYRGRGSYTSPQGAWHNSNRGAGNRNGAPRVAHFTDCTTQNDSSRNEIAFVALTSESGLSSIMADGAQVEFLLDSGASCHLVNRDLLRFMTEVTDIQPVKIKIANGSAMTACKEGTLKLRCEKTKLTINLRALVVNNLLYNLISVTKINNAGYKVVFEKDRAKIMINRRALICENKSNLFVASFRVGEIQENCSSTVMKDENIWHYRLGHLNRRGLQLLNLPVGNEICDSCCKAKATRLPFEPVLRKLSHRVGELLYTDVWGPTKDVALNGDRYFVSVVDDYSRFAVVYTIRSKSEAAEKLMQHIEKMRSSDIVVSRIRSDRGGEFRSSVFNQYCRERGIHQEFTVGYTPQQCSVAERLNRTLLNKVRAMFIDTNLPKSLWPEAVTTAVYQLNRSPTRALNGDIPARIYLGDCNLDKLRVFGCKAWVLNLPRASKFEPRATEMRLVGYAGGGYRLWDPIANRITVARDVRFDEKDFDFCPRVQNSIEPDVLEEKPAVEEDRSLEPENSSVRVFSREKREVRRPVYLQDYEVYEAYCMLAGESDDPQTYSDAVKSGQHWENAIKSELDSLERHNTWTVVDVPTDRPLIDTRWVFRTKADGSKKARLVAKGYQLTPSENIYAPVAKMPTVRLMLSHAVQHDLPLRQLDIPSAFLNGTLRSEIYLKIPEGVHIENGKCLRLNKSIYGLKEAPRLWNECFDSFAAKNGLKRSPSDSCLYVGRQLWMVVWVDDILITGRQSRIDELVVALEKEFDAKDLGQLASFLGIKIVRNEDSLQLSQSDVIDKIIARFRMADCKAASTPMETKFQVLPSEPAVDVPYRELIGCLNYIAIISRPDISFATSFLGRYLETPTSSCWSAAKRIVRYLKGTRDLVLTFARSASSNRGVLNAFADANWGNDVIDRKSTSGMAIFFNGHLISWGSKKQQTVALSSAESEFIAAAYCCSELICLQRLVLDFSYNNVSTATVPMSPYVTTLNFYDTSHVHVQCSFITQRGFTDMMSCFADWQSSNASNSASGLPSDAWKCSKCAPSVCPTIPENLASGLADLSELDLDNVDNRELLIQLTKQQSVVIKFLSLLSKQSVSHEKINKLSDDNISLRNRITELEDQVAKISSMFTDGTQPATRLSMLPTLGSGTGSPPAQESPAVTSAPTSRIFTSSSNNSEAICTDNPPHGASLERPAPPYANKLRRNLKTAVSSNVAPSPRTTTPVGPHQRKNRPCLTGQNKSRGIKVAKRTKSIFVSRIDPDASSSDLACAISELNLNYLKITKLKTRRPSYSSFHVNVFESDFLQVFCTEVWPEGCLISEYYGRVTDSQLSDPIDIYTVDRSGDKA</sequence>
<dbReference type="Pfam" id="PF07727">
    <property type="entry name" value="RVT_2"/>
    <property type="match status" value="1"/>
</dbReference>
<keyword evidence="4" id="KW-0378">Hydrolase</keyword>
<dbReference type="Proteomes" id="UP000479000">
    <property type="component" value="Unassembled WGS sequence"/>
</dbReference>
<dbReference type="PANTHER" id="PTHR42648:SF28">
    <property type="entry name" value="TRANSPOSON-ENCODED PROTEIN WITH RIBONUCLEASE H-LIKE AND RETROVIRUS ZINC FINGER-LIKE DOMAINS"/>
    <property type="match status" value="1"/>
</dbReference>
<dbReference type="InterPro" id="IPR012337">
    <property type="entry name" value="RNaseH-like_sf"/>
</dbReference>
<keyword evidence="3" id="KW-0064">Aspartyl protease</keyword>
<keyword evidence="9" id="KW-1185">Reference proteome</keyword>
<protein>
    <recommendedName>
        <fullName evidence="7">Integrase catalytic domain-containing protein</fullName>
    </recommendedName>
</protein>